<dbReference type="PRINTS" id="PR00328">
    <property type="entry name" value="SAR1GTPBP"/>
</dbReference>
<evidence type="ECO:0000256" key="7">
    <source>
        <dbReference type="ARBA" id="ARBA00022989"/>
    </source>
</evidence>
<keyword evidence="12" id="KW-0460">Magnesium</keyword>
<dbReference type="GO" id="GO:0005794">
    <property type="term" value="C:Golgi apparatus"/>
    <property type="evidence" value="ECO:0007669"/>
    <property type="project" value="TreeGrafter"/>
</dbReference>
<dbReference type="InterPro" id="IPR019009">
    <property type="entry name" value="SRP_receptor_beta_su"/>
</dbReference>
<feature type="binding site" evidence="11">
    <location>
        <position position="96"/>
    </location>
    <ligand>
        <name>GTP</name>
        <dbReference type="ChEBI" id="CHEBI:37565"/>
    </ligand>
</feature>
<dbReference type="InterPro" id="IPR027417">
    <property type="entry name" value="P-loop_NTPase"/>
</dbReference>
<reference evidence="14" key="2">
    <citation type="submission" date="2014-05" db="EMBL/GenBank/DDBJ databases">
        <title>The genome and life-stage specific transcriptomes of Globodera pallida elucidate key aspects of plant parasitism by a cyst nematode.</title>
        <authorList>
            <person name="Cotton J.A."/>
            <person name="Lilley C.J."/>
            <person name="Jones L.M."/>
            <person name="Kikuchi T."/>
            <person name="Reid A.J."/>
            <person name="Thorpe P."/>
            <person name="Tsai I.J."/>
            <person name="Beasley H."/>
            <person name="Blok V."/>
            <person name="Cock P.J.A."/>
            <person name="Van den Akker S.E."/>
            <person name="Holroyd N."/>
            <person name="Hunt M."/>
            <person name="Mantelin S."/>
            <person name="Naghra H."/>
            <person name="Pain A."/>
            <person name="Palomares-Rius J.E."/>
            <person name="Zarowiecki M."/>
            <person name="Berriman M."/>
            <person name="Jones J.T."/>
            <person name="Urwin P.E."/>
        </authorList>
    </citation>
    <scope>NUCLEOTIDE SEQUENCE [LARGE SCALE GENOMIC DNA]</scope>
    <source>
        <strain evidence="14">Lindley</strain>
    </source>
</reference>
<keyword evidence="4 13" id="KW-0812">Transmembrane</keyword>
<comment type="subcellular location">
    <subcellularLocation>
        <location evidence="1">Endoplasmic reticulum membrane</location>
        <topology evidence="1">Single-pass membrane protein</topology>
    </subcellularLocation>
</comment>
<sequence length="241" mass="27272">MDFTFQSLNDPQLILPALITFFILLFSSALFFYCKFRQKANIVLFVGLTGSGKTTLFTRLINPKNCWSSFLSLKENQFTNYATTGGKTLTLLDYPGSETFKKTLYQKWLFENRNLLKGVVFVLDSATFNKKDVAELLYDVLFELSGAVPVLVACNKQDIGHAKSDNLIKKALEFEFGLINVSREAALSSTSGESEKRILSKSGKNFVWTDLKSKKLDFVECTTQKDENYSLTPVREWINAV</sequence>
<evidence type="ECO:0000256" key="5">
    <source>
        <dbReference type="ARBA" id="ARBA00022741"/>
    </source>
</evidence>
<dbReference type="SUPFAM" id="SSF52540">
    <property type="entry name" value="P-loop containing nucleoside triphosphate hydrolases"/>
    <property type="match status" value="1"/>
</dbReference>
<dbReference type="InterPro" id="IPR006689">
    <property type="entry name" value="Small_GTPase_ARF/SAR"/>
</dbReference>
<keyword evidence="5 11" id="KW-0547">Nucleotide-binding</keyword>
<accession>A0A183BJW3</accession>
<dbReference type="PANTHER" id="PTHR45909:SF1">
    <property type="entry name" value="ADP-RIBOSYLATION FACTOR-RELATED PROTEIN 1"/>
    <property type="match status" value="1"/>
</dbReference>
<evidence type="ECO:0000256" key="3">
    <source>
        <dbReference type="ARBA" id="ARBA00020256"/>
    </source>
</evidence>
<evidence type="ECO:0000256" key="11">
    <source>
        <dbReference type="PIRSR" id="PIRSR606689-1"/>
    </source>
</evidence>
<evidence type="ECO:0000313" key="15">
    <source>
        <dbReference type="WBParaSite" id="GPLIN_000089200"/>
    </source>
</evidence>
<evidence type="ECO:0000256" key="4">
    <source>
        <dbReference type="ARBA" id="ARBA00022692"/>
    </source>
</evidence>
<protein>
    <recommendedName>
        <fullName evidence="3">Signal recognition particle receptor subunit beta</fullName>
    </recommendedName>
</protein>
<evidence type="ECO:0000256" key="9">
    <source>
        <dbReference type="ARBA" id="ARBA00023136"/>
    </source>
</evidence>
<dbReference type="GO" id="GO:0005789">
    <property type="term" value="C:endoplasmic reticulum membrane"/>
    <property type="evidence" value="ECO:0007669"/>
    <property type="project" value="UniProtKB-SubCell"/>
</dbReference>
<evidence type="ECO:0000256" key="2">
    <source>
        <dbReference type="ARBA" id="ARBA00005619"/>
    </source>
</evidence>
<evidence type="ECO:0000256" key="1">
    <source>
        <dbReference type="ARBA" id="ARBA00004389"/>
    </source>
</evidence>
<keyword evidence="12" id="KW-0479">Metal-binding</keyword>
<dbReference type="InterPro" id="IPR024156">
    <property type="entry name" value="Small_GTPase_ARF"/>
</dbReference>
<keyword evidence="7 13" id="KW-1133">Transmembrane helix</keyword>
<comment type="similarity">
    <text evidence="2">Belongs to the SRP receptor beta subunit family.</text>
</comment>
<evidence type="ECO:0000256" key="8">
    <source>
        <dbReference type="ARBA" id="ARBA00023134"/>
    </source>
</evidence>
<keyword evidence="6" id="KW-0256">Endoplasmic reticulum</keyword>
<dbReference type="GO" id="GO:0005525">
    <property type="term" value="F:GTP binding"/>
    <property type="evidence" value="ECO:0007669"/>
    <property type="project" value="UniProtKB-KW"/>
</dbReference>
<feature type="binding site" evidence="12">
    <location>
        <position position="54"/>
    </location>
    <ligand>
        <name>Mg(2+)</name>
        <dbReference type="ChEBI" id="CHEBI:18420"/>
    </ligand>
</feature>
<feature type="transmembrane region" description="Helical" evidence="13">
    <location>
        <begin position="13"/>
        <end position="34"/>
    </location>
</feature>
<dbReference type="WBParaSite" id="GPLIN_000089200">
    <property type="protein sequence ID" value="GPLIN_000089200"/>
    <property type="gene ID" value="GPLIN_000089200"/>
</dbReference>
<evidence type="ECO:0000256" key="6">
    <source>
        <dbReference type="ARBA" id="ARBA00022824"/>
    </source>
</evidence>
<dbReference type="GO" id="GO:0034067">
    <property type="term" value="P:protein localization to Golgi apparatus"/>
    <property type="evidence" value="ECO:0007669"/>
    <property type="project" value="TreeGrafter"/>
</dbReference>
<dbReference type="GO" id="GO:0046872">
    <property type="term" value="F:metal ion binding"/>
    <property type="evidence" value="ECO:0007669"/>
    <property type="project" value="UniProtKB-KW"/>
</dbReference>
<dbReference type="GO" id="GO:0003924">
    <property type="term" value="F:GTPase activity"/>
    <property type="evidence" value="ECO:0007669"/>
    <property type="project" value="InterPro"/>
</dbReference>
<keyword evidence="10" id="KW-0675">Receptor</keyword>
<dbReference type="Gene3D" id="3.40.50.300">
    <property type="entry name" value="P-loop containing nucleotide triphosphate hydrolases"/>
    <property type="match status" value="1"/>
</dbReference>
<evidence type="ECO:0000256" key="10">
    <source>
        <dbReference type="ARBA" id="ARBA00023170"/>
    </source>
</evidence>
<proteinExistence type="inferred from homology"/>
<dbReference type="GO" id="GO:0043001">
    <property type="term" value="P:Golgi to plasma membrane protein transport"/>
    <property type="evidence" value="ECO:0007669"/>
    <property type="project" value="TreeGrafter"/>
</dbReference>
<evidence type="ECO:0000256" key="13">
    <source>
        <dbReference type="SAM" id="Phobius"/>
    </source>
</evidence>
<feature type="binding site" evidence="11">
    <location>
        <begin position="47"/>
        <end position="54"/>
    </location>
    <ligand>
        <name>GTP</name>
        <dbReference type="ChEBI" id="CHEBI:37565"/>
    </ligand>
</feature>
<evidence type="ECO:0000256" key="12">
    <source>
        <dbReference type="PIRSR" id="PIRSR606689-2"/>
    </source>
</evidence>
<evidence type="ECO:0000313" key="14">
    <source>
        <dbReference type="Proteomes" id="UP000050741"/>
    </source>
</evidence>
<dbReference type="PANTHER" id="PTHR45909">
    <property type="entry name" value="ADP-RIBOSYLATION FACTOR-RELATED PROTEIN 1"/>
    <property type="match status" value="1"/>
</dbReference>
<keyword evidence="9 13" id="KW-0472">Membrane</keyword>
<reference evidence="15" key="3">
    <citation type="submission" date="2016-06" db="UniProtKB">
        <authorList>
            <consortium name="WormBaseParasite"/>
        </authorList>
    </citation>
    <scope>IDENTIFICATION</scope>
</reference>
<dbReference type="AlphaFoldDB" id="A0A183BJW3"/>
<keyword evidence="14" id="KW-1185">Reference proteome</keyword>
<name>A0A183BJW3_GLOPA</name>
<keyword evidence="8 11" id="KW-0342">GTP-binding</keyword>
<organism evidence="14 15">
    <name type="scientific">Globodera pallida</name>
    <name type="common">Potato cyst nematode worm</name>
    <name type="synonym">Heterodera pallida</name>
    <dbReference type="NCBI Taxonomy" id="36090"/>
    <lineage>
        <taxon>Eukaryota</taxon>
        <taxon>Metazoa</taxon>
        <taxon>Ecdysozoa</taxon>
        <taxon>Nematoda</taxon>
        <taxon>Chromadorea</taxon>
        <taxon>Rhabditida</taxon>
        <taxon>Tylenchina</taxon>
        <taxon>Tylenchomorpha</taxon>
        <taxon>Tylenchoidea</taxon>
        <taxon>Heteroderidae</taxon>
        <taxon>Heteroderinae</taxon>
        <taxon>Globodera</taxon>
    </lineage>
</organism>
<feature type="binding site" evidence="11">
    <location>
        <begin position="155"/>
        <end position="158"/>
    </location>
    <ligand>
        <name>GTP</name>
        <dbReference type="ChEBI" id="CHEBI:37565"/>
    </ligand>
</feature>
<dbReference type="GO" id="GO:0006886">
    <property type="term" value="P:intracellular protein transport"/>
    <property type="evidence" value="ECO:0007669"/>
    <property type="project" value="TreeGrafter"/>
</dbReference>
<dbReference type="Pfam" id="PF09439">
    <property type="entry name" value="SRPRB"/>
    <property type="match status" value="1"/>
</dbReference>
<dbReference type="Proteomes" id="UP000050741">
    <property type="component" value="Unassembled WGS sequence"/>
</dbReference>
<reference evidence="14" key="1">
    <citation type="submission" date="2013-12" db="EMBL/GenBank/DDBJ databases">
        <authorList>
            <person name="Aslett M."/>
        </authorList>
    </citation>
    <scope>NUCLEOTIDE SEQUENCE [LARGE SCALE GENOMIC DNA]</scope>
    <source>
        <strain evidence="14">Lindley</strain>
    </source>
</reference>